<keyword evidence="4" id="KW-1185">Reference proteome</keyword>
<feature type="coiled-coil region" evidence="1">
    <location>
        <begin position="190"/>
        <end position="259"/>
    </location>
</feature>
<gene>
    <name evidence="3" type="ORF">SAMN04487991_4157</name>
</gene>
<evidence type="ECO:0000256" key="1">
    <source>
        <dbReference type="SAM" id="Coils"/>
    </source>
</evidence>
<feature type="coiled-coil region" evidence="1">
    <location>
        <begin position="371"/>
        <end position="405"/>
    </location>
</feature>
<dbReference type="InterPro" id="IPR038729">
    <property type="entry name" value="Rad50/SbcC_AAA"/>
</dbReference>
<keyword evidence="1" id="KW-0175">Coiled coil</keyword>
<dbReference type="EMBL" id="FORH01000011">
    <property type="protein sequence ID" value="SFK23123.1"/>
    <property type="molecule type" value="Genomic_DNA"/>
</dbReference>
<sequence length="647" mass="72826">MKVRITGWRAKNLRGYLRDIEIDLSSQPKRWTLLQMPNGTGKTTTMRLFRDALTGATLSSAEVNSLKADDTVEHGMFELSLMIDDEPWRVEMSFDFRTGRCEYSTTSVGIRSGGNKPGRLPTVLRDTLQKGITELFVFDGELAAEIIELGAKRADNSIRALYKLDSFGELERDIDAQVKKRRNNAASISAATTKNSIDRFTRELEEAETTLAHLQRDERKLQSGRIEAEKAIAELESKIGELSSQQEKYSDELAEINQQILQDKSAISELTAHSTELFRSPPLFHDTVRERLDSLGGTMQKLKLPRTMSEEFFLQLADDANHSCICGRELGPVERETIRKNAKEFLGHDQIAVVNQMKLALRDSGQSGETLGNALEQLRTARDRLQMAEQRKLRIEDELEEAGLTEIGEFKDEKSKISFRLESLLEALDKLAGDHFDFSDIAWKSNIPACKREVKARQRKRDTAAGTYEFIQKTEALKALVKSVESNAITRLRRRIKSSTNKNLEDILANEQLRVASIDGSLRLTTDDLELKTSVSEGQKLAVSYAFLTALLAEAPHRFPFIVDSPAVSLDVEIRRTVGELIPPLFEQMIIFVISSEREGFAETFFSRGDENVEFITISIDPVTGRPAQKKGQKDFRSFHTNLGGSV</sequence>
<dbReference type="SUPFAM" id="SSF52540">
    <property type="entry name" value="P-loop containing nucleoside triphosphate hydrolases"/>
    <property type="match status" value="1"/>
</dbReference>
<accession>A0A1I3XUG8</accession>
<dbReference type="GO" id="GO:0016887">
    <property type="term" value="F:ATP hydrolysis activity"/>
    <property type="evidence" value="ECO:0007669"/>
    <property type="project" value="InterPro"/>
</dbReference>
<evidence type="ECO:0000313" key="4">
    <source>
        <dbReference type="Proteomes" id="UP000199630"/>
    </source>
</evidence>
<feature type="domain" description="Rad50/SbcC-type AAA" evidence="2">
    <location>
        <begin position="11"/>
        <end position="253"/>
    </location>
</feature>
<dbReference type="Gene3D" id="3.40.50.300">
    <property type="entry name" value="P-loop containing nucleotide triphosphate hydrolases"/>
    <property type="match status" value="2"/>
</dbReference>
<organism evidence="3 4">
    <name type="scientific">Celeribacter neptunius</name>
    <dbReference type="NCBI Taxonomy" id="588602"/>
    <lineage>
        <taxon>Bacteria</taxon>
        <taxon>Pseudomonadati</taxon>
        <taxon>Pseudomonadota</taxon>
        <taxon>Alphaproteobacteria</taxon>
        <taxon>Rhodobacterales</taxon>
        <taxon>Roseobacteraceae</taxon>
        <taxon>Celeribacter</taxon>
    </lineage>
</organism>
<evidence type="ECO:0000313" key="3">
    <source>
        <dbReference type="EMBL" id="SFK23123.1"/>
    </source>
</evidence>
<dbReference type="RefSeq" id="WP_090063043.1">
    <property type="nucleotide sequence ID" value="NZ_FORH01000011.1"/>
</dbReference>
<dbReference type="Proteomes" id="UP000199630">
    <property type="component" value="Unassembled WGS sequence"/>
</dbReference>
<protein>
    <submittedName>
        <fullName evidence="3">AAA domain-containing protein</fullName>
    </submittedName>
</protein>
<proteinExistence type="predicted"/>
<dbReference type="STRING" id="588602.SAMN04487991_4157"/>
<dbReference type="InterPro" id="IPR027417">
    <property type="entry name" value="P-loop_NTPase"/>
</dbReference>
<name>A0A1I3XUG8_9RHOB</name>
<dbReference type="AlphaFoldDB" id="A0A1I3XUG8"/>
<reference evidence="4" key="1">
    <citation type="submission" date="2016-10" db="EMBL/GenBank/DDBJ databases">
        <authorList>
            <person name="Varghese N."/>
            <person name="Submissions S."/>
        </authorList>
    </citation>
    <scope>NUCLEOTIDE SEQUENCE [LARGE SCALE GENOMIC DNA]</scope>
    <source>
        <strain evidence="4">DSM 26471</strain>
    </source>
</reference>
<dbReference type="GO" id="GO:0006302">
    <property type="term" value="P:double-strand break repair"/>
    <property type="evidence" value="ECO:0007669"/>
    <property type="project" value="InterPro"/>
</dbReference>
<dbReference type="Pfam" id="PF13476">
    <property type="entry name" value="AAA_23"/>
    <property type="match status" value="1"/>
</dbReference>
<dbReference type="OrthoDB" id="5172094at2"/>
<evidence type="ECO:0000259" key="2">
    <source>
        <dbReference type="Pfam" id="PF13476"/>
    </source>
</evidence>